<dbReference type="EMBL" id="LWDD02001915">
    <property type="protein sequence ID" value="KAE8243861.1"/>
    <property type="molecule type" value="Genomic_DNA"/>
</dbReference>
<sequence>MTFVGPHAEKTRCTARRQGRRCKERRYDASGKPRRQYTTFSILPRVRAKFASGNGSTYLHDLAEFADGTWDTEEHEFTDWAAGGIHRSLRDKGLFDDPRHDAYILSTDGAQFIDKRTSNGWIVALTSLNSSPMERFRRPATFIATVIPGPNNPVDIDSFLWPILQQFARAGRGHWMWDGANEEWFCMEGVDRSGSGGSAGKQPSEPHDRPNRI</sequence>
<reference evidence="2" key="1">
    <citation type="submission" date="2016-04" db="EMBL/GenBank/DDBJ databases">
        <authorList>
            <person name="Nguyen H.D."/>
            <person name="Kesanakurti P."/>
            <person name="Cullis J."/>
            <person name="Levesque C.A."/>
            <person name="Hambleton S."/>
        </authorList>
    </citation>
    <scope>NUCLEOTIDE SEQUENCE</scope>
    <source>
        <strain evidence="2">DAOMC 238032</strain>
    </source>
</reference>
<feature type="region of interest" description="Disordered" evidence="1">
    <location>
        <begin position="191"/>
        <end position="213"/>
    </location>
</feature>
<evidence type="ECO:0000256" key="1">
    <source>
        <dbReference type="SAM" id="MobiDB-lite"/>
    </source>
</evidence>
<gene>
    <name evidence="2" type="ORF">A4X03_0g7661</name>
</gene>
<protein>
    <submittedName>
        <fullName evidence="2">Uncharacterized protein</fullName>
    </submittedName>
</protein>
<dbReference type="Proteomes" id="UP000077671">
    <property type="component" value="Unassembled WGS sequence"/>
</dbReference>
<organism evidence="2 3">
    <name type="scientific">Tilletia caries</name>
    <name type="common">wheat bunt fungus</name>
    <dbReference type="NCBI Taxonomy" id="13290"/>
    <lineage>
        <taxon>Eukaryota</taxon>
        <taxon>Fungi</taxon>
        <taxon>Dikarya</taxon>
        <taxon>Basidiomycota</taxon>
        <taxon>Ustilaginomycotina</taxon>
        <taxon>Exobasidiomycetes</taxon>
        <taxon>Tilletiales</taxon>
        <taxon>Tilletiaceae</taxon>
        <taxon>Tilletia</taxon>
    </lineage>
</organism>
<dbReference type="AlphaFoldDB" id="A0A8T8SP86"/>
<comment type="caution">
    <text evidence="2">The sequence shown here is derived from an EMBL/GenBank/DDBJ whole genome shotgun (WGS) entry which is preliminary data.</text>
</comment>
<name>A0A8T8SP86_9BASI</name>
<evidence type="ECO:0000313" key="2">
    <source>
        <dbReference type="EMBL" id="KAE8243861.1"/>
    </source>
</evidence>
<accession>A0A8T8SP86</accession>
<proteinExistence type="predicted"/>
<feature type="compositionally biased region" description="Basic and acidic residues" evidence="1">
    <location>
        <begin position="204"/>
        <end position="213"/>
    </location>
</feature>
<reference evidence="2" key="2">
    <citation type="journal article" date="2019" name="IMA Fungus">
        <title>Genome sequencing and comparison of five Tilletia species to identify candidate genes for the detection of regulated species infecting wheat.</title>
        <authorList>
            <person name="Nguyen H.D.T."/>
            <person name="Sultana T."/>
            <person name="Kesanakurti P."/>
            <person name="Hambleton S."/>
        </authorList>
    </citation>
    <scope>NUCLEOTIDE SEQUENCE</scope>
    <source>
        <strain evidence="2">DAOMC 238032</strain>
    </source>
</reference>
<feature type="region of interest" description="Disordered" evidence="1">
    <location>
        <begin position="1"/>
        <end position="20"/>
    </location>
</feature>
<evidence type="ECO:0000313" key="3">
    <source>
        <dbReference type="Proteomes" id="UP000077671"/>
    </source>
</evidence>